<evidence type="ECO:0000256" key="4">
    <source>
        <dbReference type="ARBA" id="ARBA00022801"/>
    </source>
</evidence>
<protein>
    <recommendedName>
        <fullName evidence="12">DNA 3'-5' helicase</fullName>
        <ecNumber evidence="12">5.6.2.4</ecNumber>
    </recommendedName>
    <alternativeName>
        <fullName evidence="13">DNA 3'-5' helicase II</fullName>
    </alternativeName>
</protein>
<evidence type="ECO:0000259" key="17">
    <source>
        <dbReference type="PROSITE" id="PS51198"/>
    </source>
</evidence>
<dbReference type="Gene3D" id="3.90.320.10">
    <property type="match status" value="1"/>
</dbReference>
<evidence type="ECO:0000256" key="16">
    <source>
        <dbReference type="SAM" id="MobiDB-lite"/>
    </source>
</evidence>
<feature type="domain" description="UvrD-like helicase ATP-binding" evidence="17">
    <location>
        <begin position="4"/>
        <end position="477"/>
    </location>
</feature>
<evidence type="ECO:0000256" key="11">
    <source>
        <dbReference type="ARBA" id="ARBA00034617"/>
    </source>
</evidence>
<comment type="catalytic activity">
    <reaction evidence="14">
        <text>ATP + H2O = ADP + phosphate + H(+)</text>
        <dbReference type="Rhea" id="RHEA:13065"/>
        <dbReference type="ChEBI" id="CHEBI:15377"/>
        <dbReference type="ChEBI" id="CHEBI:15378"/>
        <dbReference type="ChEBI" id="CHEBI:30616"/>
        <dbReference type="ChEBI" id="CHEBI:43474"/>
        <dbReference type="ChEBI" id="CHEBI:456216"/>
        <dbReference type="EC" id="5.6.2.4"/>
    </reaction>
</comment>
<name>A0A0D6PLV5_9PROT</name>
<dbReference type="Proteomes" id="UP000032668">
    <property type="component" value="Unassembled WGS sequence"/>
</dbReference>
<dbReference type="RefSeq" id="WP_048880143.1">
    <property type="nucleotide sequence ID" value="NZ_BANC01000115.1"/>
</dbReference>
<dbReference type="GO" id="GO:0005829">
    <property type="term" value="C:cytosol"/>
    <property type="evidence" value="ECO:0007669"/>
    <property type="project" value="TreeGrafter"/>
</dbReference>
<dbReference type="Gene3D" id="1.10.486.10">
    <property type="entry name" value="PCRA, domain 4"/>
    <property type="match status" value="1"/>
</dbReference>
<dbReference type="GO" id="GO:0043138">
    <property type="term" value="F:3'-5' DNA helicase activity"/>
    <property type="evidence" value="ECO:0007669"/>
    <property type="project" value="UniProtKB-EC"/>
</dbReference>
<keyword evidence="6" id="KW-0269">Exonuclease</keyword>
<dbReference type="EC" id="5.6.2.4" evidence="12"/>
<dbReference type="InterPro" id="IPR038726">
    <property type="entry name" value="PDDEXK_AddAB-type"/>
</dbReference>
<dbReference type="STRING" id="1120923.SAMN02746095_03382"/>
<evidence type="ECO:0000256" key="2">
    <source>
        <dbReference type="ARBA" id="ARBA00022741"/>
    </source>
</evidence>
<keyword evidence="7 15" id="KW-0067">ATP-binding</keyword>
<dbReference type="InterPro" id="IPR027417">
    <property type="entry name" value="P-loop_NTPase"/>
</dbReference>
<dbReference type="Pfam" id="PF00580">
    <property type="entry name" value="UvrD-helicase"/>
    <property type="match status" value="1"/>
</dbReference>
<keyword evidence="9" id="KW-0234">DNA repair</keyword>
<dbReference type="PROSITE" id="PS51217">
    <property type="entry name" value="UVRD_HELICASE_CTER"/>
    <property type="match status" value="1"/>
</dbReference>
<keyword evidence="5 15" id="KW-0347">Helicase</keyword>
<dbReference type="Pfam" id="PF13361">
    <property type="entry name" value="UvrD_C"/>
    <property type="match status" value="1"/>
</dbReference>
<dbReference type="Gene3D" id="3.40.50.300">
    <property type="entry name" value="P-loop containing nucleotide triphosphate hydrolases"/>
    <property type="match status" value="3"/>
</dbReference>
<keyword evidence="1" id="KW-0540">Nuclease</keyword>
<sequence length="1134" mass="122795">MSAIEDANRQQLAASDPVISAFVAASAGSGKTKLLTDRLLRLMLAGTAPEKILCLTYTKAAAAEMRIRLNKRLGEWVAMPREDLSAKLLALDVAPDAKTLSRARKLFADVLDLPGGMRIETIHAFCQSLLRRFPLEARLSPHFTVADDEAAGQRLREARERVLAHPTARGAVGTLAAEIDEQRFSDLSGKFVEGVGSKFLKQTRAAITALLRAALAAEDEDEVALLRHFVSPPRETELRDYLRLVANRGTQTGQKWAYVGLDWLALTQDQRIANRVPWLETLFTQKGTVLTLSKHFGKALEAEKSFIKAEIEKEAERIRHLQDRLKLVRLVNINQALLDILSPVALAEREAKSLASELSYSDLINQTSELLIDPGAAWVLYKLDGGIEHLLLDEVQDTAPAQWEIANAIAAEFFAGLGAREEPRSIFAVGDPKQSIFSFQGANLKSFGFYKDKFKASAISAGRGWLDGALSVSFRSTAPVLELTDAVFVEGPARSGVIAPGETLRHDISRVGQAGKATLWPLAEATEAAEIPDWDLPEDYQNADSSIAILARKLGDYIQDRLTQPLPAKNRNARPGDFLILVRSRGAIVGAVTSELKSRGIDVAGLDRMVLPQQPVVSDMLALCDALLLPEDDLAFAQFLVSPLGGLPDESLMDLAMNRPGSLVGALYARAEERAEWRAPKSFYEALRARADFDTPFALLSDALGVLGGRARLLSRFGPEAAEPLDEFLAEALQFSIAEPGSLQAFVHRLRNAATAIKREAEAGGDEVRIMTVHGAKGLQAPIVIMPDTVSLPQAETGLLWMDVPQSDMQIPIFCPRTELRANVLAAELQAKRNAQIEEYNRLLYVALTRAEDEILICGAAGRRAIPPDCWYESVKSGFNRLSARQEGNGDLVYDCPQTAKPDGITQAREARTAVLPPWAGRAPDWQAAPAPKEAPGPERIVPSRVTEETSRAALAISPLAGPQTPAAKRAAAMARGTAVHALLQHLPSLPDSARRQAAMDYLSAQPGLAAEAAEICASVLTILHEPSLEPLFGPGSGAEMPLAGVVAGREVGGVADRVFIGPNEIIVADYKTDRNPPSSPAGIPEKYLLQLAAYRAVLRQIHPGRPVRCVLVWTARAAAMPVPDALLERAGLA</sequence>
<dbReference type="EMBL" id="BANC01000115">
    <property type="protein sequence ID" value="GAN81754.1"/>
    <property type="molecule type" value="Genomic_DNA"/>
</dbReference>
<organism evidence="19 20">
    <name type="scientific">Acidocella aminolytica 101 = DSM 11237</name>
    <dbReference type="NCBI Taxonomy" id="1120923"/>
    <lineage>
        <taxon>Bacteria</taxon>
        <taxon>Pseudomonadati</taxon>
        <taxon>Pseudomonadota</taxon>
        <taxon>Alphaproteobacteria</taxon>
        <taxon>Acetobacterales</taxon>
        <taxon>Acidocellaceae</taxon>
        <taxon>Acidocella</taxon>
    </lineage>
</organism>
<evidence type="ECO:0000256" key="1">
    <source>
        <dbReference type="ARBA" id="ARBA00022722"/>
    </source>
</evidence>
<evidence type="ECO:0000313" key="20">
    <source>
        <dbReference type="Proteomes" id="UP000032668"/>
    </source>
</evidence>
<evidence type="ECO:0000259" key="18">
    <source>
        <dbReference type="PROSITE" id="PS51217"/>
    </source>
</evidence>
<dbReference type="GO" id="GO:0033202">
    <property type="term" value="C:DNA helicase complex"/>
    <property type="evidence" value="ECO:0007669"/>
    <property type="project" value="TreeGrafter"/>
</dbReference>
<dbReference type="GO" id="GO:0000725">
    <property type="term" value="P:recombinational repair"/>
    <property type="evidence" value="ECO:0007669"/>
    <property type="project" value="TreeGrafter"/>
</dbReference>
<dbReference type="GO" id="GO:0004527">
    <property type="term" value="F:exonuclease activity"/>
    <property type="evidence" value="ECO:0007669"/>
    <property type="project" value="UniProtKB-KW"/>
</dbReference>
<dbReference type="GO" id="GO:0005524">
    <property type="term" value="F:ATP binding"/>
    <property type="evidence" value="ECO:0007669"/>
    <property type="project" value="UniProtKB-UniRule"/>
</dbReference>
<dbReference type="PROSITE" id="PS51198">
    <property type="entry name" value="UVRD_HELICASE_ATP_BIND"/>
    <property type="match status" value="1"/>
</dbReference>
<keyword evidence="3" id="KW-0227">DNA damage</keyword>
<evidence type="ECO:0000256" key="12">
    <source>
        <dbReference type="ARBA" id="ARBA00034808"/>
    </source>
</evidence>
<dbReference type="AlphaFoldDB" id="A0A0D6PLV5"/>
<evidence type="ECO:0000256" key="3">
    <source>
        <dbReference type="ARBA" id="ARBA00022763"/>
    </source>
</evidence>
<keyword evidence="8" id="KW-0238">DNA-binding</keyword>
<dbReference type="InterPro" id="IPR014017">
    <property type="entry name" value="DNA_helicase_UvrD-like_C"/>
</dbReference>
<dbReference type="Gene3D" id="3.30.160.800">
    <property type="match status" value="1"/>
</dbReference>
<dbReference type="SUPFAM" id="SSF52980">
    <property type="entry name" value="Restriction endonuclease-like"/>
    <property type="match status" value="1"/>
</dbReference>
<dbReference type="Pfam" id="PF12705">
    <property type="entry name" value="PDDEXK_1"/>
    <property type="match status" value="1"/>
</dbReference>
<dbReference type="PANTHER" id="PTHR11070:SF2">
    <property type="entry name" value="ATP-DEPENDENT DNA HELICASE SRS2"/>
    <property type="match status" value="1"/>
</dbReference>
<keyword evidence="10" id="KW-0413">Isomerase</keyword>
<accession>A0A0D6PLV5</accession>
<evidence type="ECO:0000256" key="7">
    <source>
        <dbReference type="ARBA" id="ARBA00022840"/>
    </source>
</evidence>
<evidence type="ECO:0000256" key="9">
    <source>
        <dbReference type="ARBA" id="ARBA00023204"/>
    </source>
</evidence>
<dbReference type="InterPro" id="IPR011335">
    <property type="entry name" value="Restrct_endonuc-II-like"/>
</dbReference>
<dbReference type="InterPro" id="IPR011604">
    <property type="entry name" value="PDDEXK-like_dom_sf"/>
</dbReference>
<feature type="region of interest" description="Disordered" evidence="16">
    <location>
        <begin position="921"/>
        <end position="940"/>
    </location>
</feature>
<dbReference type="InterPro" id="IPR014016">
    <property type="entry name" value="UvrD-like_ATP-bd"/>
</dbReference>
<proteinExistence type="predicted"/>
<keyword evidence="2 15" id="KW-0547">Nucleotide-binding</keyword>
<dbReference type="SUPFAM" id="SSF52540">
    <property type="entry name" value="P-loop containing nucleoside triphosphate hydrolases"/>
    <property type="match status" value="1"/>
</dbReference>
<feature type="binding site" evidence="15">
    <location>
        <begin position="25"/>
        <end position="32"/>
    </location>
    <ligand>
        <name>ATP</name>
        <dbReference type="ChEBI" id="CHEBI:30616"/>
    </ligand>
</feature>
<evidence type="ECO:0000256" key="14">
    <source>
        <dbReference type="ARBA" id="ARBA00048988"/>
    </source>
</evidence>
<dbReference type="NCBIfam" id="TIGR02784">
    <property type="entry name" value="addA_alphas"/>
    <property type="match status" value="1"/>
</dbReference>
<comment type="caution">
    <text evidence="19">The sequence shown here is derived from an EMBL/GenBank/DDBJ whole genome shotgun (WGS) entry which is preliminary data.</text>
</comment>
<gene>
    <name evidence="19" type="ORF">Aam_117_007</name>
</gene>
<evidence type="ECO:0000313" key="19">
    <source>
        <dbReference type="EMBL" id="GAN81754.1"/>
    </source>
</evidence>
<evidence type="ECO:0000256" key="13">
    <source>
        <dbReference type="ARBA" id="ARBA00034923"/>
    </source>
</evidence>
<dbReference type="PANTHER" id="PTHR11070">
    <property type="entry name" value="UVRD / RECB / PCRA DNA HELICASE FAMILY MEMBER"/>
    <property type="match status" value="1"/>
</dbReference>
<keyword evidence="20" id="KW-1185">Reference proteome</keyword>
<dbReference type="OrthoDB" id="9810135at2"/>
<keyword evidence="4 15" id="KW-0378">Hydrolase</keyword>
<dbReference type="InterPro" id="IPR000212">
    <property type="entry name" value="DNA_helicase_UvrD/REP"/>
</dbReference>
<dbReference type="GO" id="GO:0003677">
    <property type="term" value="F:DNA binding"/>
    <property type="evidence" value="ECO:0007669"/>
    <property type="project" value="UniProtKB-KW"/>
</dbReference>
<feature type="domain" description="UvrD-like helicase C-terminal" evidence="18">
    <location>
        <begin position="506"/>
        <end position="778"/>
    </location>
</feature>
<dbReference type="InterPro" id="IPR014151">
    <property type="entry name" value="DNA_helicase_AddA"/>
</dbReference>
<reference evidence="19 20" key="1">
    <citation type="submission" date="2012-11" db="EMBL/GenBank/DDBJ databases">
        <title>Whole genome sequence of Acidocella aminolytica 101 = DSM 11237.</title>
        <authorList>
            <person name="Azuma Y."/>
            <person name="Higashiura N."/>
            <person name="Hirakawa H."/>
            <person name="Matsushita K."/>
        </authorList>
    </citation>
    <scope>NUCLEOTIDE SEQUENCE [LARGE SCALE GENOMIC DNA]</scope>
    <source>
        <strain evidence="20">101 / DSM 11237</strain>
    </source>
</reference>
<evidence type="ECO:0000256" key="10">
    <source>
        <dbReference type="ARBA" id="ARBA00023235"/>
    </source>
</evidence>
<evidence type="ECO:0000256" key="5">
    <source>
        <dbReference type="ARBA" id="ARBA00022806"/>
    </source>
</evidence>
<evidence type="ECO:0000256" key="6">
    <source>
        <dbReference type="ARBA" id="ARBA00022839"/>
    </source>
</evidence>
<evidence type="ECO:0000256" key="8">
    <source>
        <dbReference type="ARBA" id="ARBA00023125"/>
    </source>
</evidence>
<comment type="catalytic activity">
    <reaction evidence="11">
        <text>Couples ATP hydrolysis with the unwinding of duplex DNA by translocating in the 3'-5' direction.</text>
        <dbReference type="EC" id="5.6.2.4"/>
    </reaction>
</comment>
<evidence type="ECO:0000256" key="15">
    <source>
        <dbReference type="PROSITE-ProRule" id="PRU00560"/>
    </source>
</evidence>